<dbReference type="Pfam" id="PF13091">
    <property type="entry name" value="PLDc_2"/>
    <property type="match status" value="1"/>
</dbReference>
<organism evidence="7 8">
    <name type="scientific">Salipiger mucosus DSM 16094</name>
    <dbReference type="NCBI Taxonomy" id="1123237"/>
    <lineage>
        <taxon>Bacteria</taxon>
        <taxon>Pseudomonadati</taxon>
        <taxon>Pseudomonadota</taxon>
        <taxon>Alphaproteobacteria</taxon>
        <taxon>Rhodobacterales</taxon>
        <taxon>Roseobacteraceae</taxon>
        <taxon>Salipiger</taxon>
    </lineage>
</organism>
<feature type="domain" description="PLD phosphodiesterase" evidence="6">
    <location>
        <begin position="382"/>
        <end position="409"/>
    </location>
</feature>
<dbReference type="InterPro" id="IPR025202">
    <property type="entry name" value="PLD-like_dom"/>
</dbReference>
<dbReference type="InterPro" id="IPR001736">
    <property type="entry name" value="PLipase_D/transphosphatidylase"/>
</dbReference>
<dbReference type="PANTHER" id="PTHR21248:SF22">
    <property type="entry name" value="PHOSPHOLIPASE D"/>
    <property type="match status" value="1"/>
</dbReference>
<evidence type="ECO:0000256" key="1">
    <source>
        <dbReference type="ARBA" id="ARBA00003145"/>
    </source>
</evidence>
<dbReference type="GO" id="GO:0030572">
    <property type="term" value="F:phosphatidyltransferase activity"/>
    <property type="evidence" value="ECO:0007669"/>
    <property type="project" value="UniProtKB-ARBA"/>
</dbReference>
<evidence type="ECO:0000313" key="8">
    <source>
        <dbReference type="Proteomes" id="UP000015347"/>
    </source>
</evidence>
<evidence type="ECO:0000256" key="5">
    <source>
        <dbReference type="ARBA" id="ARBA00029594"/>
    </source>
</evidence>
<comment type="subcellular location">
    <subcellularLocation>
        <location evidence="2">Secreted</location>
    </subcellularLocation>
</comment>
<dbReference type="GO" id="GO:0032049">
    <property type="term" value="P:cardiolipin biosynthetic process"/>
    <property type="evidence" value="ECO:0007669"/>
    <property type="project" value="UniProtKB-ARBA"/>
</dbReference>
<dbReference type="AlphaFoldDB" id="S9Q385"/>
<protein>
    <recommendedName>
        <fullName evidence="3">Phospholipase D</fullName>
    </recommendedName>
    <alternativeName>
        <fullName evidence="5">Choline phosphatase</fullName>
    </alternativeName>
</protein>
<keyword evidence="8" id="KW-1185">Reference proteome</keyword>
<proteinExistence type="predicted"/>
<dbReference type="CDD" id="cd09105">
    <property type="entry name" value="PLDc_vPLD1_2_like_2"/>
    <property type="match status" value="1"/>
</dbReference>
<dbReference type="PROSITE" id="PS50035">
    <property type="entry name" value="PLD"/>
    <property type="match status" value="2"/>
</dbReference>
<sequence>MTLTSLITAEEGYPALERLADSAKTELVMSFRIFDPRTRLRAPELREQGLDTWGDLLGAVARRGVKLRLILSDFDAVFASELHRFAWASASGFADVLQGDVQLICAPHGQAAGWMWRWAMSGRVRRMLARMREEDGTKLTPVQRAMLKGAVVLRPATIHQKFAIADSTRSIIGGLDIDERRFDTAKHEGAPQDTWHDVSMQVEDADFSAALRLHFSETWNASIDCGAPCLTGRAERMETEKRPQTPDNLRVVRTFSRPCPGPARLSPRVFVNDHEKATLRMIGEAQRHIYIETQFFRHLPVAEALVKAAKRHPDLQLVIVMPPAAERVLFDSDQGWDARHAHALQSRVVRKLQKAFADRLALISPSQRKPAPEEVPDVIGAGPIYIHSKITLIDDRVGMVGSANLNGRSLRWDTEASVQFRMPEDVKALRDRLAKVWLGKRLAGHDTTAARTWRQAALSNAAQDPDEREGFVMPYPSAHGKRFGRYLPILPNDMF</sequence>
<name>S9Q385_9RHOB</name>
<dbReference type="RefSeq" id="WP_020043604.1">
    <property type="nucleotide sequence ID" value="NZ_KE557288.1"/>
</dbReference>
<dbReference type="OrthoDB" id="8828485at2"/>
<dbReference type="STRING" id="1123237.Salmuc_05313"/>
<dbReference type="PANTHER" id="PTHR21248">
    <property type="entry name" value="CARDIOLIPIN SYNTHASE"/>
    <property type="match status" value="1"/>
</dbReference>
<evidence type="ECO:0000256" key="2">
    <source>
        <dbReference type="ARBA" id="ARBA00004613"/>
    </source>
</evidence>
<dbReference type="SMART" id="SM00155">
    <property type="entry name" value="PLDc"/>
    <property type="match status" value="2"/>
</dbReference>
<dbReference type="Gene3D" id="3.30.870.10">
    <property type="entry name" value="Endonuclease Chain A"/>
    <property type="match status" value="2"/>
</dbReference>
<evidence type="ECO:0000259" key="6">
    <source>
        <dbReference type="PROSITE" id="PS50035"/>
    </source>
</evidence>
<dbReference type="Proteomes" id="UP000015347">
    <property type="component" value="Unassembled WGS sequence"/>
</dbReference>
<dbReference type="GO" id="GO:0005576">
    <property type="term" value="C:extracellular region"/>
    <property type="evidence" value="ECO:0007669"/>
    <property type="project" value="UniProtKB-SubCell"/>
</dbReference>
<dbReference type="HOGENOM" id="CLU_550811_0_0_5"/>
<gene>
    <name evidence="7" type="ORF">Salmuc_05313</name>
</gene>
<comment type="caution">
    <text evidence="7">The sequence shown here is derived from an EMBL/GenBank/DDBJ whole genome shotgun (WGS) entry which is preliminary data.</text>
</comment>
<reference evidence="8" key="1">
    <citation type="journal article" date="2014" name="Stand. Genomic Sci.">
        <title>Genome sequence of the exopolysaccharide-producing Salipiger mucosus type strain (DSM 16094(T)), a moderately halophilic member of the Roseobacter clade.</title>
        <authorList>
            <person name="Riedel T."/>
            <person name="Spring S."/>
            <person name="Fiebig A."/>
            <person name="Petersen J."/>
            <person name="Kyrpides N.C."/>
            <person name="Goker M."/>
            <person name="Klenk H.P."/>
        </authorList>
    </citation>
    <scope>NUCLEOTIDE SEQUENCE [LARGE SCALE GENOMIC DNA]</scope>
    <source>
        <strain evidence="8">DSM 16094</strain>
    </source>
</reference>
<dbReference type="SUPFAM" id="SSF56024">
    <property type="entry name" value="Phospholipase D/nuclease"/>
    <property type="match status" value="2"/>
</dbReference>
<keyword evidence="4" id="KW-0964">Secreted</keyword>
<dbReference type="eggNOG" id="COG1502">
    <property type="taxonomic scope" value="Bacteria"/>
</dbReference>
<feature type="domain" description="PLD phosphodiesterase" evidence="6">
    <location>
        <begin position="154"/>
        <end position="181"/>
    </location>
</feature>
<dbReference type="EMBL" id="APVH01000067">
    <property type="protein sequence ID" value="EPX75801.1"/>
    <property type="molecule type" value="Genomic_DNA"/>
</dbReference>
<evidence type="ECO:0000256" key="3">
    <source>
        <dbReference type="ARBA" id="ARBA00018392"/>
    </source>
</evidence>
<evidence type="ECO:0000313" key="7">
    <source>
        <dbReference type="EMBL" id="EPX75801.1"/>
    </source>
</evidence>
<accession>S9Q385</accession>
<comment type="function">
    <text evidence="1">Could be a virulence factor.</text>
</comment>
<evidence type="ECO:0000256" key="4">
    <source>
        <dbReference type="ARBA" id="ARBA00022525"/>
    </source>
</evidence>